<evidence type="ECO:0000313" key="1">
    <source>
        <dbReference type="EMBL" id="KAJ7068899.1"/>
    </source>
</evidence>
<gene>
    <name evidence="1" type="ORF">B0H15DRAFT_139316</name>
</gene>
<reference evidence="1" key="1">
    <citation type="submission" date="2023-03" db="EMBL/GenBank/DDBJ databases">
        <title>Massive genome expansion in bonnet fungi (Mycena s.s.) driven by repeated elements and novel gene families across ecological guilds.</title>
        <authorList>
            <consortium name="Lawrence Berkeley National Laboratory"/>
            <person name="Harder C.B."/>
            <person name="Miyauchi S."/>
            <person name="Viragh M."/>
            <person name="Kuo A."/>
            <person name="Thoen E."/>
            <person name="Andreopoulos B."/>
            <person name="Lu D."/>
            <person name="Skrede I."/>
            <person name="Drula E."/>
            <person name="Henrissat B."/>
            <person name="Morin E."/>
            <person name="Kohler A."/>
            <person name="Barry K."/>
            <person name="LaButti K."/>
            <person name="Morin E."/>
            <person name="Salamov A."/>
            <person name="Lipzen A."/>
            <person name="Mereny Z."/>
            <person name="Hegedus B."/>
            <person name="Baldrian P."/>
            <person name="Stursova M."/>
            <person name="Weitz H."/>
            <person name="Taylor A."/>
            <person name="Grigoriev I.V."/>
            <person name="Nagy L.G."/>
            <person name="Martin F."/>
            <person name="Kauserud H."/>
        </authorList>
    </citation>
    <scope>NUCLEOTIDE SEQUENCE</scope>
    <source>
        <strain evidence="1">CBHHK173m</strain>
    </source>
</reference>
<organism evidence="1 2">
    <name type="scientific">Mycena belliarum</name>
    <dbReference type="NCBI Taxonomy" id="1033014"/>
    <lineage>
        <taxon>Eukaryota</taxon>
        <taxon>Fungi</taxon>
        <taxon>Dikarya</taxon>
        <taxon>Basidiomycota</taxon>
        <taxon>Agaricomycotina</taxon>
        <taxon>Agaricomycetes</taxon>
        <taxon>Agaricomycetidae</taxon>
        <taxon>Agaricales</taxon>
        <taxon>Marasmiineae</taxon>
        <taxon>Mycenaceae</taxon>
        <taxon>Mycena</taxon>
    </lineage>
</organism>
<name>A0AAD6XHY5_9AGAR</name>
<keyword evidence="2" id="KW-1185">Reference proteome</keyword>
<dbReference type="EMBL" id="JARJCN010000146">
    <property type="protein sequence ID" value="KAJ7068899.1"/>
    <property type="molecule type" value="Genomic_DNA"/>
</dbReference>
<protein>
    <submittedName>
        <fullName evidence="1">Uncharacterized protein</fullName>
    </submittedName>
</protein>
<proteinExistence type="predicted"/>
<evidence type="ECO:0000313" key="2">
    <source>
        <dbReference type="Proteomes" id="UP001222325"/>
    </source>
</evidence>
<comment type="caution">
    <text evidence="1">The sequence shown here is derived from an EMBL/GenBank/DDBJ whole genome shotgun (WGS) entry which is preliminary data.</text>
</comment>
<dbReference type="Proteomes" id="UP001222325">
    <property type="component" value="Unassembled WGS sequence"/>
</dbReference>
<sequence length="163" mass="17298">MGAAGRLGEAALAHGQRGALLCAVAGVRGGDRLGDAWGPVYRRAFHGCATRGAPVLPREESDAAVLGCPGYHNPLRKTSLVASLISCGRLFRSFWPIEATPASQAPDTRPLRTFGPLIFVSELATKLLNLDDLTLFGEWGTWCNGKEIHSAVITVYASTIHAS</sequence>
<dbReference type="AlphaFoldDB" id="A0AAD6XHY5"/>
<accession>A0AAD6XHY5</accession>